<dbReference type="Gene3D" id="1.10.443.10">
    <property type="entry name" value="Intergrase catalytic core"/>
    <property type="match status" value="1"/>
</dbReference>
<dbReference type="InterPro" id="IPR011010">
    <property type="entry name" value="DNA_brk_join_enz"/>
</dbReference>
<evidence type="ECO:0000256" key="1">
    <source>
        <dbReference type="ARBA" id="ARBA00023172"/>
    </source>
</evidence>
<keyword evidence="1" id="KW-0233">DNA recombination</keyword>
<dbReference type="SUPFAM" id="SSF56349">
    <property type="entry name" value="DNA breaking-rejoining enzymes"/>
    <property type="match status" value="1"/>
</dbReference>
<proteinExistence type="predicted"/>
<evidence type="ECO:0000313" key="3">
    <source>
        <dbReference type="Proteomes" id="UP001597417"/>
    </source>
</evidence>
<evidence type="ECO:0008006" key="4">
    <source>
        <dbReference type="Google" id="ProtNLM"/>
    </source>
</evidence>
<organism evidence="2 3">
    <name type="scientific">Amycolatopsis pigmentata</name>
    <dbReference type="NCBI Taxonomy" id="450801"/>
    <lineage>
        <taxon>Bacteria</taxon>
        <taxon>Bacillati</taxon>
        <taxon>Actinomycetota</taxon>
        <taxon>Actinomycetes</taxon>
        <taxon>Pseudonocardiales</taxon>
        <taxon>Pseudonocardiaceae</taxon>
        <taxon>Amycolatopsis</taxon>
    </lineage>
</organism>
<keyword evidence="3" id="KW-1185">Reference proteome</keyword>
<gene>
    <name evidence="2" type="ORF">ACFSXZ_24035</name>
</gene>
<name>A0ABW5FXN9_9PSEU</name>
<comment type="caution">
    <text evidence="2">The sequence shown here is derived from an EMBL/GenBank/DDBJ whole genome shotgun (WGS) entry which is preliminary data.</text>
</comment>
<accession>A0ABW5FXN9</accession>
<reference evidence="3" key="1">
    <citation type="journal article" date="2019" name="Int. J. Syst. Evol. Microbiol.">
        <title>The Global Catalogue of Microorganisms (GCM) 10K type strain sequencing project: providing services to taxonomists for standard genome sequencing and annotation.</title>
        <authorList>
            <consortium name="The Broad Institute Genomics Platform"/>
            <consortium name="The Broad Institute Genome Sequencing Center for Infectious Disease"/>
            <person name="Wu L."/>
            <person name="Ma J."/>
        </authorList>
    </citation>
    <scope>NUCLEOTIDE SEQUENCE [LARGE SCALE GENOMIC DNA]</scope>
    <source>
        <strain evidence="3">CGMCC 4.7645</strain>
    </source>
</reference>
<dbReference type="EMBL" id="JBHUKR010000011">
    <property type="protein sequence ID" value="MFD2419405.1"/>
    <property type="molecule type" value="Genomic_DNA"/>
</dbReference>
<evidence type="ECO:0000313" key="2">
    <source>
        <dbReference type="EMBL" id="MFD2419405.1"/>
    </source>
</evidence>
<dbReference type="RefSeq" id="WP_378267614.1">
    <property type="nucleotide sequence ID" value="NZ_JBHUKR010000011.1"/>
</dbReference>
<protein>
    <recommendedName>
        <fullName evidence="4">Tyr recombinase domain-containing protein</fullName>
    </recommendedName>
</protein>
<dbReference type="InterPro" id="IPR013762">
    <property type="entry name" value="Integrase-like_cat_sf"/>
</dbReference>
<dbReference type="Proteomes" id="UP001597417">
    <property type="component" value="Unassembled WGS sequence"/>
</dbReference>
<sequence>MYSKIALCAKVRHGAASLSLAAGNELKTVQAMLGHSGIVLTADTYTTTAGKTRRYTLPEPGRIHAMFVTSCHSLFTVAHRQTGSTFFVNS</sequence>